<keyword evidence="1" id="KW-0175">Coiled coil</keyword>
<name>A0AAD5VSV8_9AGAR</name>
<dbReference type="PANTHER" id="PTHR15154:SF2">
    <property type="entry name" value="HAMARTIN"/>
    <property type="match status" value="1"/>
</dbReference>
<reference evidence="3" key="1">
    <citation type="submission" date="2022-07" db="EMBL/GenBank/DDBJ databases">
        <title>Genome Sequence of Leucocoprinus birnbaumii.</title>
        <authorList>
            <person name="Buettner E."/>
        </authorList>
    </citation>
    <scope>NUCLEOTIDE SEQUENCE</scope>
    <source>
        <strain evidence="3">VT141</strain>
    </source>
</reference>
<feature type="coiled-coil region" evidence="1">
    <location>
        <begin position="773"/>
        <end position="874"/>
    </location>
</feature>
<protein>
    <submittedName>
        <fullName evidence="3">Uncharacterized protein</fullName>
    </submittedName>
</protein>
<dbReference type="InterPro" id="IPR007483">
    <property type="entry name" value="Hamartin"/>
</dbReference>
<evidence type="ECO:0000256" key="2">
    <source>
        <dbReference type="SAM" id="MobiDB-lite"/>
    </source>
</evidence>
<evidence type="ECO:0000313" key="4">
    <source>
        <dbReference type="Proteomes" id="UP001213000"/>
    </source>
</evidence>
<feature type="coiled-coil region" evidence="1">
    <location>
        <begin position="630"/>
        <end position="748"/>
    </location>
</feature>
<dbReference type="GO" id="GO:0051726">
    <property type="term" value="P:regulation of cell cycle"/>
    <property type="evidence" value="ECO:0007669"/>
    <property type="project" value="TreeGrafter"/>
</dbReference>
<dbReference type="Proteomes" id="UP001213000">
    <property type="component" value="Unassembled WGS sequence"/>
</dbReference>
<comment type="caution">
    <text evidence="3">The sequence shown here is derived from an EMBL/GenBank/DDBJ whole genome shotgun (WGS) entry which is preliminary data.</text>
</comment>
<dbReference type="GO" id="GO:0033596">
    <property type="term" value="C:TSC1-TSC2 complex"/>
    <property type="evidence" value="ECO:0007669"/>
    <property type="project" value="TreeGrafter"/>
</dbReference>
<proteinExistence type="predicted"/>
<dbReference type="AlphaFoldDB" id="A0AAD5VSV8"/>
<feature type="region of interest" description="Disordered" evidence="2">
    <location>
        <begin position="466"/>
        <end position="504"/>
    </location>
</feature>
<evidence type="ECO:0000256" key="1">
    <source>
        <dbReference type="SAM" id="Coils"/>
    </source>
</evidence>
<sequence>MPSSLSRQIQAVLDGAPDALSLDELLALVDDFVVECSSSDTPEVLIVQFEDELQAVFHESVDYSNVRQGETFLTVLRHLAPVIPSTSIISWFEVFFRPALRDPRLATTPLNYAKELIVQALKRYQDVYTDVIENYTERVAGFRRRIFELYLLDAFNEGSEDDVLEWTSLDEEERERRSRWKENLEDILVRYGSENPEDLFTEIHVHFKYSSARQQLFTFLNILSSQPTYSVVAPVLAKHELFRYLLLSIVLDSSSTVCSAGLTFVVKSLPYLAVYARDQLRFWLPRLLFILARILCWKERYPIMPEAGDGPPDPQLERELSEITQKTLHVRPDLKWQRLDMTFSSTTSHPPNPRPFFSLLYYLFPSNVLRFLRGPVQCLESFQVQSPYIENWKDALDEDEIRRKSENLLREHVCHPLLIWKDASEEQASLEFWSKYGTARIVSEAMMMDVRNLAAGLRERYGYTGSNDLPPFSEEGEVGPVDVAPDNPREEVEEPPADSEPPQELSLEASRFITPLDLSTGRVVVSLADMVNATNALKTNIDVEFVTPDMQWVSTLPSRSPSPAKRQRVISSRITTEGGHESTDIGHIAHAVAGLQREVLLLRNELNFELWIQRENVKHIGRLYQDRILMKSAEAERQGLYNKLRKYRSQVIALETELRESKQQATSAKNKYADWNTELQQKLRELREEKKTWVSEAATLRSAEKEAKALFAAQAKLLAEATEHVFQLKTQKKENQHKIDRLHDYERQIEQHIKIQKLWEQDYAKFNAREEQLVAMENGMQQLKLRSESYEKTYEDIEERSRAYRRQIQALEAKLSLANKKAESRQPFSEEGLQTFAADKVALKESNNKLKGENDELREEIEELRAMVEVLKAQVTGRRGLVFEEKPSPTTA</sequence>
<evidence type="ECO:0000313" key="3">
    <source>
        <dbReference type="EMBL" id="KAJ3568873.1"/>
    </source>
</evidence>
<keyword evidence="4" id="KW-1185">Reference proteome</keyword>
<dbReference type="PANTHER" id="PTHR15154">
    <property type="entry name" value="HAMARTIN"/>
    <property type="match status" value="1"/>
</dbReference>
<accession>A0AAD5VSV8</accession>
<gene>
    <name evidence="3" type="ORF">NP233_g5417</name>
</gene>
<dbReference type="EMBL" id="JANIEX010000319">
    <property type="protein sequence ID" value="KAJ3568873.1"/>
    <property type="molecule type" value="Genomic_DNA"/>
</dbReference>
<dbReference type="GO" id="GO:0032007">
    <property type="term" value="P:negative regulation of TOR signaling"/>
    <property type="evidence" value="ECO:0007669"/>
    <property type="project" value="TreeGrafter"/>
</dbReference>
<organism evidence="3 4">
    <name type="scientific">Leucocoprinus birnbaumii</name>
    <dbReference type="NCBI Taxonomy" id="56174"/>
    <lineage>
        <taxon>Eukaryota</taxon>
        <taxon>Fungi</taxon>
        <taxon>Dikarya</taxon>
        <taxon>Basidiomycota</taxon>
        <taxon>Agaricomycotina</taxon>
        <taxon>Agaricomycetes</taxon>
        <taxon>Agaricomycetidae</taxon>
        <taxon>Agaricales</taxon>
        <taxon>Agaricineae</taxon>
        <taxon>Agaricaceae</taxon>
        <taxon>Leucocoprinus</taxon>
    </lineage>
</organism>